<dbReference type="PANTHER" id="PTHR33495">
    <property type="entry name" value="ANTI-SIGMA FACTOR ANTAGONIST TM_1081-RELATED-RELATED"/>
    <property type="match status" value="1"/>
</dbReference>
<evidence type="ECO:0000313" key="4">
    <source>
        <dbReference type="EMBL" id="GAA4033982.1"/>
    </source>
</evidence>
<dbReference type="SUPFAM" id="SSF52091">
    <property type="entry name" value="SpoIIaa-like"/>
    <property type="match status" value="1"/>
</dbReference>
<dbReference type="NCBIfam" id="TIGR00377">
    <property type="entry name" value="ant_ant_sig"/>
    <property type="match status" value="1"/>
</dbReference>
<protein>
    <recommendedName>
        <fullName evidence="2">Anti-sigma factor antagonist</fullName>
    </recommendedName>
</protein>
<comment type="caution">
    <text evidence="4">The sequence shown here is derived from an EMBL/GenBank/DDBJ whole genome shotgun (WGS) entry which is preliminary data.</text>
</comment>
<comment type="similarity">
    <text evidence="1 2">Belongs to the anti-sigma-factor antagonist family.</text>
</comment>
<name>A0ABP7U074_9PSEU</name>
<dbReference type="Gene3D" id="3.30.750.24">
    <property type="entry name" value="STAS domain"/>
    <property type="match status" value="1"/>
</dbReference>
<dbReference type="EMBL" id="BAABAL010000025">
    <property type="protein sequence ID" value="GAA4033982.1"/>
    <property type="molecule type" value="Genomic_DNA"/>
</dbReference>
<keyword evidence="5" id="KW-1185">Reference proteome</keyword>
<dbReference type="CDD" id="cd07043">
    <property type="entry name" value="STAS_anti-anti-sigma_factors"/>
    <property type="match status" value="1"/>
</dbReference>
<proteinExistence type="inferred from homology"/>
<sequence>MRSATGLEISRERVGAACVITIGGEIDFDTAASLCKAANSCVDEVCVLDLTAVTFLGSAGLTALLESTATARDRGASLRIVVDGNQPVIRPIEITELDRDLALFHSVGEALQARGFR</sequence>
<dbReference type="RefSeq" id="WP_344884698.1">
    <property type="nucleotide sequence ID" value="NZ_BAABAL010000025.1"/>
</dbReference>
<evidence type="ECO:0000313" key="5">
    <source>
        <dbReference type="Proteomes" id="UP001501747"/>
    </source>
</evidence>
<evidence type="ECO:0000256" key="2">
    <source>
        <dbReference type="RuleBase" id="RU003749"/>
    </source>
</evidence>
<dbReference type="Pfam" id="PF01740">
    <property type="entry name" value="STAS"/>
    <property type="match status" value="1"/>
</dbReference>
<feature type="domain" description="STAS" evidence="3">
    <location>
        <begin position="7"/>
        <end position="114"/>
    </location>
</feature>
<dbReference type="InterPro" id="IPR003658">
    <property type="entry name" value="Anti-sigma_ant"/>
</dbReference>
<gene>
    <name evidence="4" type="ORF">GCM10022247_68840</name>
</gene>
<evidence type="ECO:0000259" key="3">
    <source>
        <dbReference type="PROSITE" id="PS50801"/>
    </source>
</evidence>
<dbReference type="PANTHER" id="PTHR33495:SF2">
    <property type="entry name" value="ANTI-SIGMA FACTOR ANTAGONIST TM_1081-RELATED"/>
    <property type="match status" value="1"/>
</dbReference>
<organism evidence="4 5">
    <name type="scientific">Allokutzneria multivorans</name>
    <dbReference type="NCBI Taxonomy" id="1142134"/>
    <lineage>
        <taxon>Bacteria</taxon>
        <taxon>Bacillati</taxon>
        <taxon>Actinomycetota</taxon>
        <taxon>Actinomycetes</taxon>
        <taxon>Pseudonocardiales</taxon>
        <taxon>Pseudonocardiaceae</taxon>
        <taxon>Allokutzneria</taxon>
    </lineage>
</organism>
<accession>A0ABP7U074</accession>
<reference evidence="5" key="1">
    <citation type="journal article" date="2019" name="Int. J. Syst. Evol. Microbiol.">
        <title>The Global Catalogue of Microorganisms (GCM) 10K type strain sequencing project: providing services to taxonomists for standard genome sequencing and annotation.</title>
        <authorList>
            <consortium name="The Broad Institute Genomics Platform"/>
            <consortium name="The Broad Institute Genome Sequencing Center for Infectious Disease"/>
            <person name="Wu L."/>
            <person name="Ma J."/>
        </authorList>
    </citation>
    <scope>NUCLEOTIDE SEQUENCE [LARGE SCALE GENOMIC DNA]</scope>
    <source>
        <strain evidence="5">JCM 17342</strain>
    </source>
</reference>
<evidence type="ECO:0000256" key="1">
    <source>
        <dbReference type="ARBA" id="ARBA00009013"/>
    </source>
</evidence>
<dbReference type="InterPro" id="IPR002645">
    <property type="entry name" value="STAS_dom"/>
</dbReference>
<dbReference type="InterPro" id="IPR036513">
    <property type="entry name" value="STAS_dom_sf"/>
</dbReference>
<dbReference type="Proteomes" id="UP001501747">
    <property type="component" value="Unassembled WGS sequence"/>
</dbReference>
<dbReference type="PROSITE" id="PS50801">
    <property type="entry name" value="STAS"/>
    <property type="match status" value="1"/>
</dbReference>